<evidence type="ECO:0000313" key="23">
    <source>
        <dbReference type="EMBL" id="CAI9723634.1"/>
    </source>
</evidence>
<evidence type="ECO:0000256" key="2">
    <source>
        <dbReference type="ARBA" id="ARBA00004797"/>
    </source>
</evidence>
<feature type="domain" description="Alpha-L-fucosidase C-terminal" evidence="22">
    <location>
        <begin position="495"/>
        <end position="563"/>
    </location>
</feature>
<dbReference type="SMART" id="SM00812">
    <property type="entry name" value="Alpha_L_fucos"/>
    <property type="match status" value="1"/>
</dbReference>
<evidence type="ECO:0000256" key="10">
    <source>
        <dbReference type="ARBA" id="ARBA00022691"/>
    </source>
</evidence>
<proteinExistence type="inferred from homology"/>
<dbReference type="GO" id="GO:0032259">
    <property type="term" value="P:methylation"/>
    <property type="evidence" value="ECO:0007669"/>
    <property type="project" value="UniProtKB-KW"/>
</dbReference>
<evidence type="ECO:0000256" key="7">
    <source>
        <dbReference type="ARBA" id="ARBA00016536"/>
    </source>
</evidence>
<evidence type="ECO:0000256" key="14">
    <source>
        <dbReference type="ARBA" id="ARBA00023180"/>
    </source>
</evidence>
<dbReference type="GO" id="GO:0016139">
    <property type="term" value="P:glycoside catabolic process"/>
    <property type="evidence" value="ECO:0007669"/>
    <property type="project" value="TreeGrafter"/>
</dbReference>
<comment type="catalytic activity">
    <reaction evidence="18">
        <text>4-demethyl-7-[(3S)-3-amino-3-carboxypropyl]wyosine(37) in tRNA(Phe) + S-adenosyl-L-methionine = 7-[(3S)-3-amino-3-carboxypropyl]wyosine(37) in tRNA(Phe) + S-adenosyl-L-homocysteine + H(+)</text>
        <dbReference type="Rhea" id="RHEA:36635"/>
        <dbReference type="Rhea" id="RHEA-COMP:10378"/>
        <dbReference type="Rhea" id="RHEA-COMP:10379"/>
        <dbReference type="ChEBI" id="CHEBI:15378"/>
        <dbReference type="ChEBI" id="CHEBI:57856"/>
        <dbReference type="ChEBI" id="CHEBI:59789"/>
        <dbReference type="ChEBI" id="CHEBI:73543"/>
        <dbReference type="ChEBI" id="CHEBI:73550"/>
        <dbReference type="EC" id="2.1.1.282"/>
    </reaction>
</comment>
<dbReference type="InterPro" id="IPR000933">
    <property type="entry name" value="Glyco_hydro_29"/>
</dbReference>
<dbReference type="Proteomes" id="UP001162480">
    <property type="component" value="Chromosome 5"/>
</dbReference>
<evidence type="ECO:0000256" key="12">
    <source>
        <dbReference type="ARBA" id="ARBA00022729"/>
    </source>
</evidence>
<dbReference type="GO" id="GO:0006004">
    <property type="term" value="P:fucose metabolic process"/>
    <property type="evidence" value="ECO:0007669"/>
    <property type="project" value="InterPro"/>
</dbReference>
<evidence type="ECO:0000256" key="13">
    <source>
        <dbReference type="ARBA" id="ARBA00022801"/>
    </source>
</evidence>
<evidence type="ECO:0000259" key="22">
    <source>
        <dbReference type="Pfam" id="PF16757"/>
    </source>
</evidence>
<evidence type="ECO:0000256" key="6">
    <source>
        <dbReference type="ARBA" id="ARBA00012750"/>
    </source>
</evidence>
<feature type="transmembrane region" description="Helical" evidence="19">
    <location>
        <begin position="12"/>
        <end position="30"/>
    </location>
</feature>
<dbReference type="FunFam" id="3.30.1960.10:FF:000001">
    <property type="entry name" value="tRNA wybutosine-synthesizing protein 3 homolog"/>
    <property type="match status" value="1"/>
</dbReference>
<dbReference type="EC" id="2.1.1.282" evidence="6"/>
<dbReference type="InterPro" id="IPR003827">
    <property type="entry name" value="tRNA_yW-synthesising"/>
</dbReference>
<keyword evidence="9" id="KW-0808">Transferase</keyword>
<comment type="pathway">
    <text evidence="2">tRNA modification; wybutosine-tRNA(Phe) biosynthesis.</text>
</comment>
<keyword evidence="15" id="KW-0326">Glycosidase</keyword>
<dbReference type="GO" id="GO:0008033">
    <property type="term" value="P:tRNA processing"/>
    <property type="evidence" value="ECO:0007669"/>
    <property type="project" value="UniProtKB-KW"/>
</dbReference>
<gene>
    <name evidence="23" type="ORF">OCTVUL_1B004291</name>
</gene>
<feature type="domain" description="Glycoside hydrolase family 29 N-terminal" evidence="20">
    <location>
        <begin position="136"/>
        <end position="484"/>
    </location>
</feature>
<comment type="similarity">
    <text evidence="4">Belongs to the TYW3 family.</text>
</comment>
<keyword evidence="12" id="KW-0732">Signal</keyword>
<evidence type="ECO:0000256" key="3">
    <source>
        <dbReference type="ARBA" id="ARBA00007951"/>
    </source>
</evidence>
<dbReference type="Gene3D" id="3.30.1960.10">
    <property type="entry name" value="tRNA wybutosine-synthesizing-like"/>
    <property type="match status" value="1"/>
</dbReference>
<dbReference type="InterPro" id="IPR036602">
    <property type="entry name" value="tRNA_yW-synthesising-like_sf"/>
</dbReference>
<evidence type="ECO:0000256" key="15">
    <source>
        <dbReference type="ARBA" id="ARBA00023295"/>
    </source>
</evidence>
<keyword evidence="11" id="KW-0819">tRNA processing</keyword>
<evidence type="ECO:0000256" key="17">
    <source>
        <dbReference type="ARBA" id="ARBA00030554"/>
    </source>
</evidence>
<keyword evidence="19" id="KW-1133">Transmembrane helix</keyword>
<evidence type="ECO:0000256" key="9">
    <source>
        <dbReference type="ARBA" id="ARBA00022679"/>
    </source>
</evidence>
<keyword evidence="19" id="KW-0472">Membrane</keyword>
<evidence type="ECO:0000256" key="11">
    <source>
        <dbReference type="ARBA" id="ARBA00022694"/>
    </source>
</evidence>
<sequence>MPRLKAFLISRTGFILFQSLFIISEIFIFYPCMLGSSNNVRKEGFMHEPVLRNIETNVMVQKTQPKQNNENYPGETVHIPLQSSETGRAGNADTIDTKSKLLDRMLQKKHSPHDLENRVQRPGFQVSGKAKSHPGKIYNADWDSLDSRPLPKWYDDAKIGIFIHWGVYSVPSFVEVGQGGLAEWFWYYLAENGHDSTHNIANFRSVRRYMANNYAHDFRYTDFAPMFKAEFFNPAEWAKLFEESGAKYVVLTSKHHEGYTLWGSKHSWNWNSEDVGPHRDLLGELAVAVREKGIKFGVYHSLYEWFNPHYLEDKRHKFKTQNYVKEKLMPELTELVKEYKPDILWGDGDWEATSEYFNTTKFMAWLYNESPVKNTVVINDRWGKDARCRHGGFMTCDDRYNPGTIQPRKWENCMTIDKESWGYRRNAQEQDYFTMEELTETLAKTVSCGGNLLMNIGPTSDGRIIPLYQERLKQFGDWLKINGEAIYGSKPWIAQQDILNPQVWYTSKSNGNGNPIVYAIVLELPYSGSLELGVPKPSQDTLVTWLGYQEGDIKWTANHSSGICEFVFNMAKSFALQKKNNLSKIDCSRKGSIDAPILSLCQYINSQEQYFTTSSCSGRITIFEDAESDGVKKKGCRWLFTTHELVHLEDTIAPLEEITGNAVFKFEPFVMHIQCRELHDAQTIHAVSVASGFRNSGITVNRKGKIIAAIRSTQCLEVPLSNNGELLVSKEYIDYIIGIANQKMSENLTRIQRLFENLQEANLKSSGSGSHI</sequence>
<evidence type="ECO:0000256" key="16">
    <source>
        <dbReference type="ARBA" id="ARBA00025378"/>
    </source>
</evidence>
<dbReference type="Pfam" id="PF16757">
    <property type="entry name" value="Fucosidase_C"/>
    <property type="match status" value="1"/>
</dbReference>
<evidence type="ECO:0000313" key="24">
    <source>
        <dbReference type="Proteomes" id="UP001162480"/>
    </source>
</evidence>
<evidence type="ECO:0000259" key="20">
    <source>
        <dbReference type="Pfam" id="PF01120"/>
    </source>
</evidence>
<evidence type="ECO:0000256" key="19">
    <source>
        <dbReference type="SAM" id="Phobius"/>
    </source>
</evidence>
<evidence type="ECO:0000256" key="8">
    <source>
        <dbReference type="ARBA" id="ARBA00022603"/>
    </source>
</evidence>
<reference evidence="23" key="1">
    <citation type="submission" date="2023-08" db="EMBL/GenBank/DDBJ databases">
        <authorList>
            <person name="Alioto T."/>
            <person name="Alioto T."/>
            <person name="Gomez Garrido J."/>
        </authorList>
    </citation>
    <scope>NUCLEOTIDE SEQUENCE</scope>
</reference>
<dbReference type="GO" id="GO:0004560">
    <property type="term" value="F:alpha-L-fucosidase activity"/>
    <property type="evidence" value="ECO:0007669"/>
    <property type="project" value="UniProtKB-EC"/>
</dbReference>
<keyword evidence="10" id="KW-0949">S-adenosyl-L-methionine</keyword>
<dbReference type="SUPFAM" id="SSF111278">
    <property type="entry name" value="SSo0622-like"/>
    <property type="match status" value="1"/>
</dbReference>
<keyword evidence="19" id="KW-0812">Transmembrane</keyword>
<dbReference type="Pfam" id="PF01120">
    <property type="entry name" value="Alpha_L_fucos"/>
    <property type="match status" value="1"/>
</dbReference>
<dbReference type="SUPFAM" id="SSF51445">
    <property type="entry name" value="(Trans)glycosidases"/>
    <property type="match status" value="1"/>
</dbReference>
<dbReference type="PANTHER" id="PTHR10030:SF37">
    <property type="entry name" value="ALPHA-L-FUCOSIDASE-RELATED"/>
    <property type="match status" value="1"/>
</dbReference>
<evidence type="ECO:0000256" key="5">
    <source>
        <dbReference type="ARBA" id="ARBA00012662"/>
    </source>
</evidence>
<dbReference type="PANTHER" id="PTHR10030">
    <property type="entry name" value="ALPHA-L-FUCOSIDASE"/>
    <property type="match status" value="1"/>
</dbReference>
<dbReference type="EC" id="3.2.1.51" evidence="5"/>
<dbReference type="PRINTS" id="PR00741">
    <property type="entry name" value="GLHYDRLASE29"/>
</dbReference>
<dbReference type="InterPro" id="IPR016286">
    <property type="entry name" value="FUC_metazoa-typ"/>
</dbReference>
<keyword evidence="24" id="KW-1185">Reference proteome</keyword>
<dbReference type="Gene3D" id="3.20.20.80">
    <property type="entry name" value="Glycosidases"/>
    <property type="match status" value="1"/>
</dbReference>
<feature type="domain" description="tRNA wybutosine-synthesizing protein" evidence="21">
    <location>
        <begin position="578"/>
        <end position="760"/>
    </location>
</feature>
<comment type="function">
    <text evidence="16">Probable S-adenosyl-L-methionine-dependent methyltransferase that acts as a component of the wybutosine biosynthesis pathway. Wybutosine is a hyper modified guanosine with a tricyclic base found at the 3'-position adjacent to the anticodon of eukaryotic phenylalanine tRNA.</text>
</comment>
<evidence type="ECO:0000256" key="18">
    <source>
        <dbReference type="ARBA" id="ARBA00049202"/>
    </source>
</evidence>
<dbReference type="FunFam" id="3.20.20.80:FF:000027">
    <property type="entry name" value="Alpha-L-fucosidase"/>
    <property type="match status" value="1"/>
</dbReference>
<dbReference type="GO" id="GO:0008168">
    <property type="term" value="F:methyltransferase activity"/>
    <property type="evidence" value="ECO:0007669"/>
    <property type="project" value="UniProtKB-KW"/>
</dbReference>
<protein>
    <recommendedName>
        <fullName evidence="7">tRNA wybutosine-synthesizing protein 3 homolog</fullName>
        <ecNumber evidence="6">2.1.1.282</ecNumber>
        <ecNumber evidence="5">3.2.1.51</ecNumber>
    </recommendedName>
    <alternativeName>
        <fullName evidence="17">tRNA(Phe) 7-((3-amino-3-carboxypropyl)-4-demethylwyosine(37)-N(4))-methyltransferase</fullName>
    </alternativeName>
</protein>
<keyword evidence="13" id="KW-0378">Hydrolase</keyword>
<dbReference type="GO" id="GO:0005764">
    <property type="term" value="C:lysosome"/>
    <property type="evidence" value="ECO:0007669"/>
    <property type="project" value="TreeGrafter"/>
</dbReference>
<keyword evidence="8" id="KW-0489">Methyltransferase</keyword>
<comment type="similarity">
    <text evidence="3">Belongs to the glycosyl hydrolase 29 family.</text>
</comment>
<accession>A0AA36F422</accession>
<evidence type="ECO:0000259" key="21">
    <source>
        <dbReference type="Pfam" id="PF02676"/>
    </source>
</evidence>
<keyword evidence="14" id="KW-0325">Glycoprotein</keyword>
<dbReference type="AlphaFoldDB" id="A0AA36F422"/>
<evidence type="ECO:0000256" key="1">
    <source>
        <dbReference type="ARBA" id="ARBA00004071"/>
    </source>
</evidence>
<dbReference type="Pfam" id="PF02676">
    <property type="entry name" value="TYW3"/>
    <property type="match status" value="1"/>
</dbReference>
<name>A0AA36F422_OCTVU</name>
<dbReference type="InterPro" id="IPR017853">
    <property type="entry name" value="GH"/>
</dbReference>
<comment type="function">
    <text evidence="1">Alpha-L-fucosidase is responsible for hydrolyzing the alpha-1,6-linked fucose joined to the reducing-end N-acetylglucosamine of the carbohydrate moieties of glycoproteins.</text>
</comment>
<evidence type="ECO:0000256" key="4">
    <source>
        <dbReference type="ARBA" id="ARBA00008569"/>
    </source>
</evidence>
<dbReference type="InterPro" id="IPR057739">
    <property type="entry name" value="Glyco_hydro_29_N"/>
</dbReference>
<organism evidence="23 24">
    <name type="scientific">Octopus vulgaris</name>
    <name type="common">Common octopus</name>
    <dbReference type="NCBI Taxonomy" id="6645"/>
    <lineage>
        <taxon>Eukaryota</taxon>
        <taxon>Metazoa</taxon>
        <taxon>Spiralia</taxon>
        <taxon>Lophotrochozoa</taxon>
        <taxon>Mollusca</taxon>
        <taxon>Cephalopoda</taxon>
        <taxon>Coleoidea</taxon>
        <taxon>Octopodiformes</taxon>
        <taxon>Octopoda</taxon>
        <taxon>Incirrata</taxon>
        <taxon>Octopodidae</taxon>
        <taxon>Octopus</taxon>
    </lineage>
</organism>
<dbReference type="InterPro" id="IPR031919">
    <property type="entry name" value="Fucosidase_C"/>
</dbReference>
<dbReference type="EMBL" id="OX597818">
    <property type="protein sequence ID" value="CAI9723634.1"/>
    <property type="molecule type" value="Genomic_DNA"/>
</dbReference>